<dbReference type="Gene3D" id="3.20.20.450">
    <property type="entry name" value="EAL domain"/>
    <property type="match status" value="1"/>
</dbReference>
<dbReference type="EMBL" id="OBMQ01000002">
    <property type="protein sequence ID" value="SOB99554.1"/>
    <property type="molecule type" value="Genomic_DNA"/>
</dbReference>
<keyword evidence="5" id="KW-1185">Reference proteome</keyword>
<reference evidence="5" key="1">
    <citation type="submission" date="2017-08" db="EMBL/GenBank/DDBJ databases">
        <authorList>
            <person name="Varghese N."/>
            <person name="Submissions S."/>
        </authorList>
    </citation>
    <scope>NUCLEOTIDE SEQUENCE [LARGE SCALE GENOMIC DNA]</scope>
    <source>
        <strain evidence="5">JC22</strain>
    </source>
</reference>
<dbReference type="Pfam" id="PF00990">
    <property type="entry name" value="GGDEF"/>
    <property type="match status" value="1"/>
</dbReference>
<evidence type="ECO:0000313" key="4">
    <source>
        <dbReference type="EMBL" id="SOB99554.1"/>
    </source>
</evidence>
<dbReference type="FunFam" id="3.20.20.450:FF:000001">
    <property type="entry name" value="Cyclic di-GMP phosphodiesterase yahA"/>
    <property type="match status" value="1"/>
</dbReference>
<evidence type="ECO:0000313" key="5">
    <source>
        <dbReference type="Proteomes" id="UP000219636"/>
    </source>
</evidence>
<dbReference type="CDD" id="cd01949">
    <property type="entry name" value="GGDEF"/>
    <property type="match status" value="1"/>
</dbReference>
<dbReference type="NCBIfam" id="TIGR00229">
    <property type="entry name" value="sensory_box"/>
    <property type="match status" value="1"/>
</dbReference>
<dbReference type="InterPro" id="IPR043128">
    <property type="entry name" value="Rev_trsase/Diguanyl_cyclase"/>
</dbReference>
<dbReference type="AlphaFoldDB" id="A0A285S3Q2"/>
<accession>A0A285S3Q2</accession>
<dbReference type="Proteomes" id="UP000219636">
    <property type="component" value="Unassembled WGS sequence"/>
</dbReference>
<dbReference type="InterPro" id="IPR001633">
    <property type="entry name" value="EAL_dom"/>
</dbReference>
<proteinExistence type="predicted"/>
<dbReference type="CDD" id="cd01948">
    <property type="entry name" value="EAL"/>
    <property type="match status" value="1"/>
</dbReference>
<dbReference type="Pfam" id="PF13426">
    <property type="entry name" value="PAS_9"/>
    <property type="match status" value="2"/>
</dbReference>
<dbReference type="CDD" id="cd00130">
    <property type="entry name" value="PAS"/>
    <property type="match status" value="1"/>
</dbReference>
<name>A0A285S3Q2_9BACL</name>
<dbReference type="SUPFAM" id="SSF55785">
    <property type="entry name" value="PYP-like sensor domain (PAS domain)"/>
    <property type="match status" value="2"/>
</dbReference>
<dbReference type="RefSeq" id="WP_097072577.1">
    <property type="nucleotide sequence ID" value="NZ_OBMQ01000002.1"/>
</dbReference>
<organism evidence="4 5">
    <name type="scientific">Ureibacillus xyleni</name>
    <dbReference type="NCBI Taxonomy" id="614648"/>
    <lineage>
        <taxon>Bacteria</taxon>
        <taxon>Bacillati</taxon>
        <taxon>Bacillota</taxon>
        <taxon>Bacilli</taxon>
        <taxon>Bacillales</taxon>
        <taxon>Caryophanaceae</taxon>
        <taxon>Ureibacillus</taxon>
    </lineage>
</organism>
<dbReference type="InterPro" id="IPR000014">
    <property type="entry name" value="PAS"/>
</dbReference>
<dbReference type="PROSITE" id="PS50887">
    <property type="entry name" value="GGDEF"/>
    <property type="match status" value="1"/>
</dbReference>
<evidence type="ECO:0000259" key="3">
    <source>
        <dbReference type="PROSITE" id="PS50887"/>
    </source>
</evidence>
<dbReference type="PROSITE" id="PS50883">
    <property type="entry name" value="EAL"/>
    <property type="match status" value="1"/>
</dbReference>
<dbReference type="FunFam" id="3.30.70.270:FF:000001">
    <property type="entry name" value="Diguanylate cyclase domain protein"/>
    <property type="match status" value="1"/>
</dbReference>
<feature type="domain" description="PAS" evidence="1">
    <location>
        <begin position="238"/>
        <end position="308"/>
    </location>
</feature>
<dbReference type="SUPFAM" id="SSF55073">
    <property type="entry name" value="Nucleotide cyclase"/>
    <property type="match status" value="1"/>
</dbReference>
<dbReference type="PANTHER" id="PTHR44757">
    <property type="entry name" value="DIGUANYLATE CYCLASE DGCP"/>
    <property type="match status" value="1"/>
</dbReference>
<protein>
    <submittedName>
        <fullName evidence="4">Diguanylate cyclase/phosphodiesterase with PAS/PAC sensor(S)</fullName>
    </submittedName>
</protein>
<dbReference type="InterPro" id="IPR000160">
    <property type="entry name" value="GGDEF_dom"/>
</dbReference>
<dbReference type="InterPro" id="IPR052155">
    <property type="entry name" value="Biofilm_reg_signaling"/>
</dbReference>
<dbReference type="Gene3D" id="3.30.450.20">
    <property type="entry name" value="PAS domain"/>
    <property type="match status" value="3"/>
</dbReference>
<feature type="domain" description="GGDEF" evidence="3">
    <location>
        <begin position="393"/>
        <end position="525"/>
    </location>
</feature>
<dbReference type="Gene3D" id="3.30.70.270">
    <property type="match status" value="1"/>
</dbReference>
<dbReference type="Pfam" id="PF00563">
    <property type="entry name" value="EAL"/>
    <property type="match status" value="1"/>
</dbReference>
<sequence>MKDYLSNIDFVYQLFNKQSDSIVVLNKLRNILYVNPKARELFELNNNVVGQSINTLLLDFLNSNGNQIYTAVNKTKNSFKVEINIEHLHIDDNTYEILFIKNVDGNKQSLELNEKKIKFFDMMSNIQNGIFCMEKNEKGQFIYTMAVGKLLNEIGASFDTLRDKSPSDVFPNDIAIIKEEHYKKAFEGQHTTYEINLNNKLVYVDVTPVLNGEEVTGIVGTVLDISELRTTQQELQINEERFQSLFKYSQDYIIMLNTNSEIINMNPSTLEFLGLSSNSITSIRLFDIIPESYQGQVKMHFEQATQGYAQNFELGYNCDNGKEVYFNVTLFPIIINSNIQGVYLVAKDINEQKQIQLKNAYLAQHDELTDLPNRRWMESKINESLQYAKQHKKKLAVLYLDLDRFKSINDTLGHYIGDRLLKQFAERLVNCIGENHVSRMGGDEFMVLIPDTTSESEVTEIANAILKSLTDPFYIDDFELFITTSIGISMFPIIGNDDVDLMKKADIALYKAKELGRNMYQMYDASMNVKNYQSLILERDLRKAILNEEFIAYFQPRVDARTGKVTSAEALIRWNHPQVGLISPLEFIPLAEETGLIIPMGKWMKKRVCEQLVTWREAGLPLVPISVNISSQRFLQKNFAMEIRELLEEYKLEGKYLEIEITENSIMKNEETVTKTLRELKELGVKIYIDDFGTGYSSFNYLKTFHLDGVKIDRSFIQNISSESENASITTAMIKMAQHLKLDVIAEGVETEGELSYLLEQNCNEMQGYYFGRPCPIDEFENKYLKG</sequence>
<evidence type="ECO:0000259" key="2">
    <source>
        <dbReference type="PROSITE" id="PS50883"/>
    </source>
</evidence>
<feature type="domain" description="EAL" evidence="2">
    <location>
        <begin position="534"/>
        <end position="787"/>
    </location>
</feature>
<dbReference type="SMART" id="SM00091">
    <property type="entry name" value="PAS"/>
    <property type="match status" value="2"/>
</dbReference>
<dbReference type="PANTHER" id="PTHR44757:SF2">
    <property type="entry name" value="BIOFILM ARCHITECTURE MAINTENANCE PROTEIN MBAA"/>
    <property type="match status" value="1"/>
</dbReference>
<dbReference type="InterPro" id="IPR029787">
    <property type="entry name" value="Nucleotide_cyclase"/>
</dbReference>
<dbReference type="InterPro" id="IPR035965">
    <property type="entry name" value="PAS-like_dom_sf"/>
</dbReference>
<dbReference type="PROSITE" id="PS50112">
    <property type="entry name" value="PAS"/>
    <property type="match status" value="1"/>
</dbReference>
<dbReference type="InterPro" id="IPR035919">
    <property type="entry name" value="EAL_sf"/>
</dbReference>
<evidence type="ECO:0000259" key="1">
    <source>
        <dbReference type="PROSITE" id="PS50112"/>
    </source>
</evidence>
<dbReference type="SMART" id="SM00052">
    <property type="entry name" value="EAL"/>
    <property type="match status" value="1"/>
</dbReference>
<dbReference type="SUPFAM" id="SSF141868">
    <property type="entry name" value="EAL domain-like"/>
    <property type="match status" value="1"/>
</dbReference>
<dbReference type="SMART" id="SM00267">
    <property type="entry name" value="GGDEF"/>
    <property type="match status" value="1"/>
</dbReference>
<dbReference type="NCBIfam" id="TIGR00254">
    <property type="entry name" value="GGDEF"/>
    <property type="match status" value="1"/>
</dbReference>
<dbReference type="OrthoDB" id="2624050at2"/>
<gene>
    <name evidence="4" type="ORF">SAMN05880501_102230</name>
</gene>